<dbReference type="InterPro" id="IPR015915">
    <property type="entry name" value="Kelch-typ_b-propeller"/>
</dbReference>
<dbReference type="PANTHER" id="PTHR24412:SF396">
    <property type="entry name" value="INFLUENZA VIRUS NS1A-BINDING PROTEIN"/>
    <property type="match status" value="1"/>
</dbReference>
<dbReference type="PRINTS" id="PR00501">
    <property type="entry name" value="KELCHREPEAT"/>
</dbReference>
<dbReference type="InterPro" id="IPR000210">
    <property type="entry name" value="BTB/POZ_dom"/>
</dbReference>
<dbReference type="InterPro" id="IPR011043">
    <property type="entry name" value="Gal_Oxase/kelch_b-propeller"/>
</dbReference>
<protein>
    <submittedName>
        <fullName evidence="5">Kelch</fullName>
    </submittedName>
</protein>
<keyword evidence="1" id="KW-0880">Kelch repeat</keyword>
<dbReference type="Pfam" id="PF00651">
    <property type="entry name" value="BTB"/>
    <property type="match status" value="1"/>
</dbReference>
<proteinExistence type="predicted"/>
<evidence type="ECO:0000256" key="3">
    <source>
        <dbReference type="ARBA" id="ARBA00023203"/>
    </source>
</evidence>
<gene>
    <name evidence="5" type="primary">IVNS1ABP</name>
    <name evidence="5" type="ORF">DERP_005805</name>
</gene>
<dbReference type="SMART" id="SM00612">
    <property type="entry name" value="Kelch"/>
    <property type="match status" value="6"/>
</dbReference>
<keyword evidence="3" id="KW-0009">Actin-binding</keyword>
<dbReference type="Gene3D" id="2.120.10.80">
    <property type="entry name" value="Kelch-type beta propeller"/>
    <property type="match status" value="2"/>
</dbReference>
<sequence length="802" mass="90270">MAAMDCDDVQTMVKDNKGRKIHLFHDNQYRSAMLENLNMLRKNQQFCDVILQIGTNHQDIHEIYAHKVVLSSSSTYLFEMFMNHEYQPNITNNCNMNGSLQLTNTLNAPQQFRLVSATNFESDPEAFDLIIDYAYTATLKIPESKVREIYSIASRLKMTNVANKCGQIILSMLSTENCLEIRNMKAVLNDANLLQSIDAFIRQHFEKIVKSSSFIDSQLSQMKIEFLLNSEQEEQSINDRHMLNEVLEWIRNSFEHDVLDLDRFKDRNTMLMLHYDKTRNEIQDCCQIESNSPDESEMIEDYKKLNKRIALIRKSLSQDNIPNVLVKSSIPSSKPRQFLFTRSDSESSLCSSATDGNGVNCSDDGQDDHQHEWKVLANCRLGSGNHTLVGLVSITAGQLCLLSITLRIKESKSKQNSLSESVQCDQDDPQQYCLIPPMNSARCAVGIANFKGKLLVCGKQFLTQFIGGYDRGECLKTVELYDTVENRWQLLQPMQVPRGRFSVAVVDDCVYAIGGCDGHDDLNSAEYYDGSQGEWKSIHSAPVARSNAGVCSMNGKIYVIGGWNGNRGMSRCDKYDPRTNQWSDMSPLNIGRYQTACCSLDSSIYSVGGCDSWSCLNSVEQYSSYTGQWRLVSPLQTARRGCGVAAIGGKIFAVGGHDGVHALCSVEIYDPEEDQWTYGKSMTIARANVGVAVIDNRLYAVGGFNGKAFLNTIEYFDFEHDQWTTSVIISDSICSANHLTKNEFNNKQEKTKIDKNDVHSMSDKNNNDMNLKNKIEKKISGNTSFNQSLGSVMEVEETLKQA</sequence>
<accession>A0ABQ8JA80</accession>
<comment type="caution">
    <text evidence="5">The sequence shown here is derived from an EMBL/GenBank/DDBJ whole genome shotgun (WGS) entry which is preliminary data.</text>
</comment>
<dbReference type="Gene3D" id="1.25.40.420">
    <property type="match status" value="1"/>
</dbReference>
<name>A0ABQ8JA80_DERPT</name>
<evidence type="ECO:0000256" key="1">
    <source>
        <dbReference type="ARBA" id="ARBA00022441"/>
    </source>
</evidence>
<organism evidence="5 6">
    <name type="scientific">Dermatophagoides pteronyssinus</name>
    <name type="common">European house dust mite</name>
    <dbReference type="NCBI Taxonomy" id="6956"/>
    <lineage>
        <taxon>Eukaryota</taxon>
        <taxon>Metazoa</taxon>
        <taxon>Ecdysozoa</taxon>
        <taxon>Arthropoda</taxon>
        <taxon>Chelicerata</taxon>
        <taxon>Arachnida</taxon>
        <taxon>Acari</taxon>
        <taxon>Acariformes</taxon>
        <taxon>Sarcoptiformes</taxon>
        <taxon>Astigmata</taxon>
        <taxon>Psoroptidia</taxon>
        <taxon>Analgoidea</taxon>
        <taxon>Pyroglyphidae</taxon>
        <taxon>Dermatophagoidinae</taxon>
        <taxon>Dermatophagoides</taxon>
    </lineage>
</organism>
<dbReference type="SUPFAM" id="SSF54695">
    <property type="entry name" value="POZ domain"/>
    <property type="match status" value="1"/>
</dbReference>
<evidence type="ECO:0000313" key="5">
    <source>
        <dbReference type="EMBL" id="KAH9419298.1"/>
    </source>
</evidence>
<evidence type="ECO:0000259" key="4">
    <source>
        <dbReference type="PROSITE" id="PS50097"/>
    </source>
</evidence>
<dbReference type="Pfam" id="PF07707">
    <property type="entry name" value="BACK"/>
    <property type="match status" value="1"/>
</dbReference>
<reference evidence="5 6" key="1">
    <citation type="journal article" date="2018" name="J. Allergy Clin. Immunol.">
        <title>High-quality assembly of Dermatophagoides pteronyssinus genome and transcriptome reveals a wide range of novel allergens.</title>
        <authorList>
            <person name="Liu X.Y."/>
            <person name="Yang K.Y."/>
            <person name="Wang M.Q."/>
            <person name="Kwok J.S."/>
            <person name="Zeng X."/>
            <person name="Yang Z."/>
            <person name="Xiao X.J."/>
            <person name="Lau C.P."/>
            <person name="Li Y."/>
            <person name="Huang Z.M."/>
            <person name="Ba J.G."/>
            <person name="Yim A.K."/>
            <person name="Ouyang C.Y."/>
            <person name="Ngai S.M."/>
            <person name="Chan T.F."/>
            <person name="Leung E.L."/>
            <person name="Liu L."/>
            <person name="Liu Z.G."/>
            <person name="Tsui S.K."/>
        </authorList>
    </citation>
    <scope>NUCLEOTIDE SEQUENCE [LARGE SCALE GENOMIC DNA]</scope>
    <source>
        <strain evidence="5">Derp</strain>
    </source>
</reference>
<dbReference type="EMBL" id="NJHN03000060">
    <property type="protein sequence ID" value="KAH9419298.1"/>
    <property type="molecule type" value="Genomic_DNA"/>
</dbReference>
<dbReference type="Gene3D" id="3.30.710.10">
    <property type="entry name" value="Potassium Channel Kv1.1, Chain A"/>
    <property type="match status" value="1"/>
</dbReference>
<dbReference type="Pfam" id="PF24681">
    <property type="entry name" value="Kelch_KLHDC2_KLHL20_DRC7"/>
    <property type="match status" value="1"/>
</dbReference>
<dbReference type="InterPro" id="IPR011705">
    <property type="entry name" value="BACK"/>
</dbReference>
<evidence type="ECO:0000256" key="2">
    <source>
        <dbReference type="ARBA" id="ARBA00022737"/>
    </source>
</evidence>
<dbReference type="CDD" id="cd18306">
    <property type="entry name" value="BTB_POZ_NS1BP"/>
    <property type="match status" value="1"/>
</dbReference>
<dbReference type="InterPro" id="IPR011333">
    <property type="entry name" value="SKP1/BTB/POZ_sf"/>
</dbReference>
<dbReference type="SMART" id="SM00225">
    <property type="entry name" value="BTB"/>
    <property type="match status" value="1"/>
</dbReference>
<feature type="domain" description="BTB" evidence="4">
    <location>
        <begin position="47"/>
        <end position="143"/>
    </location>
</feature>
<keyword evidence="2" id="KW-0677">Repeat</keyword>
<dbReference type="CDD" id="cd18502">
    <property type="entry name" value="BACK_NS1BP_IVNS1ABP"/>
    <property type="match status" value="1"/>
</dbReference>
<keyword evidence="6" id="KW-1185">Reference proteome</keyword>
<reference evidence="5 6" key="2">
    <citation type="journal article" date="2022" name="Mol. Biol. Evol.">
        <title>Comparative Genomics Reveals Insights into the Divergent Evolution of Astigmatic Mites and Household Pest Adaptations.</title>
        <authorList>
            <person name="Xiong Q."/>
            <person name="Wan A.T."/>
            <person name="Liu X."/>
            <person name="Fung C.S."/>
            <person name="Xiao X."/>
            <person name="Malainual N."/>
            <person name="Hou J."/>
            <person name="Wang L."/>
            <person name="Wang M."/>
            <person name="Yang K.Y."/>
            <person name="Cui Y."/>
            <person name="Leung E.L."/>
            <person name="Nong W."/>
            <person name="Shin S.K."/>
            <person name="Au S.W."/>
            <person name="Jeong K.Y."/>
            <person name="Chew F.T."/>
            <person name="Hui J.H."/>
            <person name="Leung T.F."/>
            <person name="Tungtrongchitr A."/>
            <person name="Zhong N."/>
            <person name="Liu Z."/>
            <person name="Tsui S.K."/>
        </authorList>
    </citation>
    <scope>NUCLEOTIDE SEQUENCE [LARGE SCALE GENOMIC DNA]</scope>
    <source>
        <strain evidence="5">Derp</strain>
    </source>
</reference>
<dbReference type="InterPro" id="IPR006652">
    <property type="entry name" value="Kelch_1"/>
</dbReference>
<dbReference type="PANTHER" id="PTHR24412">
    <property type="entry name" value="KELCH PROTEIN"/>
    <property type="match status" value="1"/>
</dbReference>
<evidence type="ECO:0000313" key="6">
    <source>
        <dbReference type="Proteomes" id="UP000887458"/>
    </source>
</evidence>
<dbReference type="Pfam" id="PF01344">
    <property type="entry name" value="Kelch_1"/>
    <property type="match status" value="2"/>
</dbReference>
<dbReference type="PROSITE" id="PS50097">
    <property type="entry name" value="BTB"/>
    <property type="match status" value="1"/>
</dbReference>
<dbReference type="SUPFAM" id="SSF50965">
    <property type="entry name" value="Galactose oxidase, central domain"/>
    <property type="match status" value="1"/>
</dbReference>
<dbReference type="Proteomes" id="UP000887458">
    <property type="component" value="Unassembled WGS sequence"/>
</dbReference>